<gene>
    <name evidence="2" type="ordered locus">Daud_0509</name>
</gene>
<dbReference type="InterPro" id="IPR036397">
    <property type="entry name" value="RNaseH_sf"/>
</dbReference>
<sequence length="85" mass="10111">MIKAEFWAVIKALEWACRNGCCRVDIHSDCRAVLEALKLRRRWSERFVVRIMELAERLDSVNFQQVSRKDVREADWMCRVRARAG</sequence>
<reference evidence="2 3" key="2">
    <citation type="journal article" date="2008" name="Science">
        <title>Environmental genomics reveals a single-species ecosystem deep within Earth.</title>
        <authorList>
            <person name="Chivian D."/>
            <person name="Brodie E.L."/>
            <person name="Alm E.J."/>
            <person name="Culley D.E."/>
            <person name="Dehal P.S."/>
            <person name="Desantis T.Z."/>
            <person name="Gihring T.M."/>
            <person name="Lapidus A."/>
            <person name="Lin L.H."/>
            <person name="Lowry S.R."/>
            <person name="Moser D.P."/>
            <person name="Richardson P.M."/>
            <person name="Southam G."/>
            <person name="Wanger G."/>
            <person name="Pratt L.M."/>
            <person name="Andersen G.L."/>
            <person name="Hazen T.C."/>
            <person name="Brockman F.J."/>
            <person name="Arkin A.P."/>
            <person name="Onstott T.C."/>
        </authorList>
    </citation>
    <scope>NUCLEOTIDE SEQUENCE [LARGE SCALE GENOMIC DNA]</scope>
    <source>
        <strain evidence="2 3">MP104C</strain>
    </source>
</reference>
<dbReference type="Pfam" id="PF13456">
    <property type="entry name" value="RVT_3"/>
    <property type="match status" value="1"/>
</dbReference>
<dbReference type="GO" id="GO:0003676">
    <property type="term" value="F:nucleic acid binding"/>
    <property type="evidence" value="ECO:0007669"/>
    <property type="project" value="InterPro"/>
</dbReference>
<organism evidence="2 3">
    <name type="scientific">Desulforudis audaxviator (strain MP104C)</name>
    <dbReference type="NCBI Taxonomy" id="477974"/>
    <lineage>
        <taxon>Bacteria</taxon>
        <taxon>Bacillati</taxon>
        <taxon>Bacillota</taxon>
        <taxon>Clostridia</taxon>
        <taxon>Thermoanaerobacterales</taxon>
        <taxon>Candidatus Desulforudaceae</taxon>
        <taxon>Candidatus Desulforudis</taxon>
    </lineage>
</organism>
<dbReference type="InterPro" id="IPR002156">
    <property type="entry name" value="RNaseH_domain"/>
</dbReference>
<dbReference type="OrthoDB" id="7845843at2"/>
<dbReference type="InterPro" id="IPR012337">
    <property type="entry name" value="RNaseH-like_sf"/>
</dbReference>
<dbReference type="SUPFAM" id="SSF53098">
    <property type="entry name" value="Ribonuclease H-like"/>
    <property type="match status" value="1"/>
</dbReference>
<reference evidence="3" key="1">
    <citation type="submission" date="2007-10" db="EMBL/GenBank/DDBJ databases">
        <title>Complete sequence of chromosome of Desulforudis audaxviator MP104C.</title>
        <authorList>
            <person name="Copeland A."/>
            <person name="Lucas S."/>
            <person name="Lapidus A."/>
            <person name="Barry K."/>
            <person name="Glavina del Rio T."/>
            <person name="Dalin E."/>
            <person name="Tice H."/>
            <person name="Bruce D."/>
            <person name="Pitluck S."/>
            <person name="Lowry S.R."/>
            <person name="Larimer F."/>
            <person name="Land M.L."/>
            <person name="Hauser L."/>
            <person name="Kyrpides N."/>
            <person name="Ivanova N.N."/>
            <person name="Richardson P."/>
        </authorList>
    </citation>
    <scope>NUCLEOTIDE SEQUENCE [LARGE SCALE GENOMIC DNA]</scope>
    <source>
        <strain evidence="3">MP104C</strain>
    </source>
</reference>
<protein>
    <recommendedName>
        <fullName evidence="1">RNase H type-1 domain-containing protein</fullName>
    </recommendedName>
</protein>
<accession>B1I2A2</accession>
<evidence type="ECO:0000259" key="1">
    <source>
        <dbReference type="Pfam" id="PF13456"/>
    </source>
</evidence>
<dbReference type="STRING" id="477974.Daud_0509"/>
<dbReference type="Gene3D" id="3.30.420.10">
    <property type="entry name" value="Ribonuclease H-like superfamily/Ribonuclease H"/>
    <property type="match status" value="1"/>
</dbReference>
<dbReference type="GO" id="GO:0004523">
    <property type="term" value="F:RNA-DNA hybrid ribonuclease activity"/>
    <property type="evidence" value="ECO:0007669"/>
    <property type="project" value="InterPro"/>
</dbReference>
<proteinExistence type="predicted"/>
<feature type="domain" description="RNase H type-1" evidence="1">
    <location>
        <begin position="4"/>
        <end position="78"/>
    </location>
</feature>
<name>B1I2A2_DESAP</name>
<dbReference type="EMBL" id="CP000860">
    <property type="protein sequence ID" value="ACA59055.1"/>
    <property type="molecule type" value="Genomic_DNA"/>
</dbReference>
<keyword evidence="3" id="KW-1185">Reference proteome</keyword>
<evidence type="ECO:0000313" key="3">
    <source>
        <dbReference type="Proteomes" id="UP000008544"/>
    </source>
</evidence>
<dbReference type="eggNOG" id="COG0328">
    <property type="taxonomic scope" value="Bacteria"/>
</dbReference>
<dbReference type="RefSeq" id="WP_012301644.1">
    <property type="nucleotide sequence ID" value="NC_010424.1"/>
</dbReference>
<dbReference type="KEGG" id="dau:Daud_0509"/>
<evidence type="ECO:0000313" key="2">
    <source>
        <dbReference type="EMBL" id="ACA59055.1"/>
    </source>
</evidence>
<dbReference type="AlphaFoldDB" id="B1I2A2"/>
<dbReference type="HOGENOM" id="CLU_2507204_0_0_9"/>
<dbReference type="Proteomes" id="UP000008544">
    <property type="component" value="Chromosome"/>
</dbReference>